<gene>
    <name evidence="1" type="ORF">U0070_026922</name>
</gene>
<feature type="non-terminal residue" evidence="1">
    <location>
        <position position="1"/>
    </location>
</feature>
<reference evidence="1 2" key="1">
    <citation type="journal article" date="2023" name="bioRxiv">
        <title>Conserved and derived expression patterns and positive selection on dental genes reveal complex evolutionary context of ever-growing rodent molars.</title>
        <authorList>
            <person name="Calamari Z.T."/>
            <person name="Song A."/>
            <person name="Cohen E."/>
            <person name="Akter M."/>
            <person name="Roy R.D."/>
            <person name="Hallikas O."/>
            <person name="Christensen M.M."/>
            <person name="Li P."/>
            <person name="Marangoni P."/>
            <person name="Jernvall J."/>
            <person name="Klein O.D."/>
        </authorList>
    </citation>
    <scope>NUCLEOTIDE SEQUENCE [LARGE SCALE GENOMIC DNA]</scope>
    <source>
        <strain evidence="1">V071</strain>
    </source>
</reference>
<dbReference type="AlphaFoldDB" id="A0AAW0K2R0"/>
<evidence type="ECO:0000313" key="2">
    <source>
        <dbReference type="Proteomes" id="UP001488838"/>
    </source>
</evidence>
<keyword evidence="2" id="KW-1185">Reference proteome</keyword>
<name>A0AAW0K2R0_MYOGA</name>
<evidence type="ECO:0000313" key="1">
    <source>
        <dbReference type="EMBL" id="KAK7832726.1"/>
    </source>
</evidence>
<organism evidence="1 2">
    <name type="scientific">Myodes glareolus</name>
    <name type="common">Bank vole</name>
    <name type="synonym">Clethrionomys glareolus</name>
    <dbReference type="NCBI Taxonomy" id="447135"/>
    <lineage>
        <taxon>Eukaryota</taxon>
        <taxon>Metazoa</taxon>
        <taxon>Chordata</taxon>
        <taxon>Craniata</taxon>
        <taxon>Vertebrata</taxon>
        <taxon>Euteleostomi</taxon>
        <taxon>Mammalia</taxon>
        <taxon>Eutheria</taxon>
        <taxon>Euarchontoglires</taxon>
        <taxon>Glires</taxon>
        <taxon>Rodentia</taxon>
        <taxon>Myomorpha</taxon>
        <taxon>Muroidea</taxon>
        <taxon>Cricetidae</taxon>
        <taxon>Arvicolinae</taxon>
        <taxon>Myodes</taxon>
    </lineage>
</organism>
<dbReference type="Proteomes" id="UP001488838">
    <property type="component" value="Unassembled WGS sequence"/>
</dbReference>
<proteinExistence type="predicted"/>
<protein>
    <submittedName>
        <fullName evidence="1">Uncharacterized protein</fullName>
    </submittedName>
</protein>
<dbReference type="EMBL" id="JBBHLL010000009">
    <property type="protein sequence ID" value="KAK7832726.1"/>
    <property type="molecule type" value="Genomic_DNA"/>
</dbReference>
<accession>A0AAW0K2R0</accession>
<feature type="non-terminal residue" evidence="1">
    <location>
        <position position="77"/>
    </location>
</feature>
<comment type="caution">
    <text evidence="1">The sequence shown here is derived from an EMBL/GenBank/DDBJ whole genome shotgun (WGS) entry which is preliminary data.</text>
</comment>
<sequence length="77" mass="8370">SRGRVGHDQVFRAVSGRAGLSRTLGRGVDRRPPEESHPARLSLALLGRAVFAGPRQRAPDLAARGLRTRIMMDIQNG</sequence>